<dbReference type="InterPro" id="IPR052156">
    <property type="entry name" value="BCAA_Transport_ATP-bd_LivF"/>
</dbReference>
<dbReference type="AlphaFoldDB" id="A0A7V4WKC0"/>
<evidence type="ECO:0000256" key="1">
    <source>
        <dbReference type="ARBA" id="ARBA00005417"/>
    </source>
</evidence>
<dbReference type="InterPro" id="IPR003439">
    <property type="entry name" value="ABC_transporter-like_ATP-bd"/>
</dbReference>
<dbReference type="SUPFAM" id="SSF52540">
    <property type="entry name" value="P-loop containing nucleoside triphosphate hydrolases"/>
    <property type="match status" value="1"/>
</dbReference>
<evidence type="ECO:0000256" key="2">
    <source>
        <dbReference type="ARBA" id="ARBA00022448"/>
    </source>
</evidence>
<sequence length="233" mass="26160">MSEFLKVQELDVCYGKAKVLHNVNLEMEEGEFLFVVGRNGAGKTTFLKTIAGFLKPSNGSVWFRGRRISDLPPETIAHMGVRIVFQEKRVFSELTVRENIVMAAYSFREDPQQAIDKVLAIYPKFGEFLDKKAGSLSGGQRQLLLIGRALIGEPQLLLIDEPTEGLAAVAIKEVRRVLEDMKGKVSLIVVEQRIPLVLEMADRLCVMKEGKLCLEMAREELLARKDELEKIVG</sequence>
<organism evidence="7">
    <name type="scientific">Candidatus Caldatribacterium saccharofermentans</name>
    <dbReference type="NCBI Taxonomy" id="1454753"/>
    <lineage>
        <taxon>Bacteria</taxon>
        <taxon>Pseudomonadati</taxon>
        <taxon>Atribacterota</taxon>
        <taxon>Atribacteria</taxon>
        <taxon>Atribacterales</taxon>
        <taxon>Candidatus Caldatribacteriaceae</taxon>
        <taxon>Candidatus Caldatribacterium</taxon>
    </lineage>
</organism>
<evidence type="ECO:0000256" key="3">
    <source>
        <dbReference type="ARBA" id="ARBA00022741"/>
    </source>
</evidence>
<dbReference type="PROSITE" id="PS50893">
    <property type="entry name" value="ABC_TRANSPORTER_2"/>
    <property type="match status" value="1"/>
</dbReference>
<evidence type="ECO:0000256" key="5">
    <source>
        <dbReference type="ARBA" id="ARBA00022970"/>
    </source>
</evidence>
<reference evidence="7" key="1">
    <citation type="journal article" date="2020" name="mSystems">
        <title>Genome- and Community-Level Interaction Insights into Carbon Utilization and Element Cycling Functions of Hydrothermarchaeota in Hydrothermal Sediment.</title>
        <authorList>
            <person name="Zhou Z."/>
            <person name="Liu Y."/>
            <person name="Xu W."/>
            <person name="Pan J."/>
            <person name="Luo Z.H."/>
            <person name="Li M."/>
        </authorList>
    </citation>
    <scope>NUCLEOTIDE SEQUENCE [LARGE SCALE GENOMIC DNA]</scope>
    <source>
        <strain evidence="7">SpSt-82</strain>
    </source>
</reference>
<dbReference type="GO" id="GO:0015807">
    <property type="term" value="P:L-amino acid transport"/>
    <property type="evidence" value="ECO:0007669"/>
    <property type="project" value="TreeGrafter"/>
</dbReference>
<dbReference type="InterPro" id="IPR017871">
    <property type="entry name" value="ABC_transporter-like_CS"/>
</dbReference>
<dbReference type="InterPro" id="IPR027417">
    <property type="entry name" value="P-loop_NTPase"/>
</dbReference>
<dbReference type="EMBL" id="DTIY01000032">
    <property type="protein sequence ID" value="HGY39185.1"/>
    <property type="molecule type" value="Genomic_DNA"/>
</dbReference>
<protein>
    <submittedName>
        <fullName evidence="7">ABC transporter ATP-binding protein</fullName>
    </submittedName>
</protein>
<keyword evidence="5" id="KW-0029">Amino-acid transport</keyword>
<dbReference type="GO" id="GO:0016887">
    <property type="term" value="F:ATP hydrolysis activity"/>
    <property type="evidence" value="ECO:0007669"/>
    <property type="project" value="InterPro"/>
</dbReference>
<keyword evidence="2" id="KW-0813">Transport</keyword>
<dbReference type="PROSITE" id="PS00211">
    <property type="entry name" value="ABC_TRANSPORTER_1"/>
    <property type="match status" value="1"/>
</dbReference>
<dbReference type="InterPro" id="IPR003593">
    <property type="entry name" value="AAA+_ATPase"/>
</dbReference>
<keyword evidence="4 7" id="KW-0067">ATP-binding</keyword>
<dbReference type="PANTHER" id="PTHR43820">
    <property type="entry name" value="HIGH-AFFINITY BRANCHED-CHAIN AMINO ACID TRANSPORT ATP-BINDING PROTEIN LIVF"/>
    <property type="match status" value="1"/>
</dbReference>
<comment type="caution">
    <text evidence="7">The sequence shown here is derived from an EMBL/GenBank/DDBJ whole genome shotgun (WGS) entry which is preliminary data.</text>
</comment>
<accession>A0A7V4WKC0</accession>
<dbReference type="PANTHER" id="PTHR43820:SF4">
    <property type="entry name" value="HIGH-AFFINITY BRANCHED-CHAIN AMINO ACID TRANSPORT ATP-BINDING PROTEIN LIVF"/>
    <property type="match status" value="1"/>
</dbReference>
<proteinExistence type="inferred from homology"/>
<comment type="similarity">
    <text evidence="1">Belongs to the ABC transporter superfamily.</text>
</comment>
<dbReference type="GO" id="GO:0015658">
    <property type="term" value="F:branched-chain amino acid transmembrane transporter activity"/>
    <property type="evidence" value="ECO:0007669"/>
    <property type="project" value="TreeGrafter"/>
</dbReference>
<keyword evidence="3" id="KW-0547">Nucleotide-binding</keyword>
<evidence type="ECO:0000313" key="7">
    <source>
        <dbReference type="EMBL" id="HGY39185.1"/>
    </source>
</evidence>
<dbReference type="CDD" id="cd03224">
    <property type="entry name" value="ABC_TM1139_LivF_branched"/>
    <property type="match status" value="1"/>
</dbReference>
<evidence type="ECO:0000259" key="6">
    <source>
        <dbReference type="PROSITE" id="PS50893"/>
    </source>
</evidence>
<name>A0A7V4WKC0_9BACT</name>
<dbReference type="Gene3D" id="3.40.50.300">
    <property type="entry name" value="P-loop containing nucleotide triphosphate hydrolases"/>
    <property type="match status" value="1"/>
</dbReference>
<gene>
    <name evidence="7" type="ORF">ENW11_05195</name>
</gene>
<dbReference type="Pfam" id="PF00005">
    <property type="entry name" value="ABC_tran"/>
    <property type="match status" value="1"/>
</dbReference>
<evidence type="ECO:0000256" key="4">
    <source>
        <dbReference type="ARBA" id="ARBA00022840"/>
    </source>
</evidence>
<feature type="domain" description="ABC transporter" evidence="6">
    <location>
        <begin position="5"/>
        <end position="232"/>
    </location>
</feature>
<dbReference type="GO" id="GO:0005524">
    <property type="term" value="F:ATP binding"/>
    <property type="evidence" value="ECO:0007669"/>
    <property type="project" value="UniProtKB-KW"/>
</dbReference>
<dbReference type="SMART" id="SM00382">
    <property type="entry name" value="AAA"/>
    <property type="match status" value="1"/>
</dbReference>